<proteinExistence type="predicted"/>
<reference evidence="1" key="1">
    <citation type="submission" date="2022-06" db="EMBL/GenBank/DDBJ databases">
        <authorList>
            <person name="Legras J.-L."/>
            <person name="Devillers H."/>
            <person name="Grondin C."/>
        </authorList>
    </citation>
    <scope>NUCLEOTIDE SEQUENCE</scope>
    <source>
        <strain evidence="1">CLIB 1444</strain>
    </source>
</reference>
<dbReference type="EMBL" id="CALSDN010000001">
    <property type="protein sequence ID" value="CAH6718286.1"/>
    <property type="molecule type" value="Genomic_DNA"/>
</dbReference>
<accession>A0ACA9Y1T0</accession>
<gene>
    <name evidence="1" type="ORF">CLIB1444_01S03378</name>
</gene>
<name>A0ACA9Y1T0_9ASCO</name>
<protein>
    <submittedName>
        <fullName evidence="1">Uncharacterized protein Rsn1p</fullName>
    </submittedName>
</protein>
<organism evidence="1 2">
    <name type="scientific">[Candida] jaroonii</name>
    <dbReference type="NCBI Taxonomy" id="467808"/>
    <lineage>
        <taxon>Eukaryota</taxon>
        <taxon>Fungi</taxon>
        <taxon>Dikarya</taxon>
        <taxon>Ascomycota</taxon>
        <taxon>Saccharomycotina</taxon>
        <taxon>Pichiomycetes</taxon>
        <taxon>Debaryomycetaceae</taxon>
        <taxon>Yamadazyma</taxon>
    </lineage>
</organism>
<evidence type="ECO:0000313" key="2">
    <source>
        <dbReference type="Proteomes" id="UP001152531"/>
    </source>
</evidence>
<comment type="caution">
    <text evidence="1">The sequence shown here is derived from an EMBL/GenBank/DDBJ whole genome shotgun (WGS) entry which is preliminary data.</text>
</comment>
<keyword evidence="2" id="KW-1185">Reference proteome</keyword>
<dbReference type="Proteomes" id="UP001152531">
    <property type="component" value="Unassembled WGS sequence"/>
</dbReference>
<evidence type="ECO:0000313" key="1">
    <source>
        <dbReference type="EMBL" id="CAH6718286.1"/>
    </source>
</evidence>
<sequence>MATDTRPTSTQAVITTLLANLALCGGFVGAFILLRIKFKRIYSPRASLDIVDESKRPPELPKDPISWIFILLGRSHSQIIEYVGLDGYFFLRYLFNISALFFMGLLTYTVLLPINATNGRGNTGFDKLSISNVQNPDRYYAHVFIGWLFYGLVIFVIYRELFLYNSLRLAALSSPKYAQKLSSRVVLFQSVPDTLLDEKQFFKMFNGVKRIYIVRNARKLGGKVRTRDGLLSKLEAAENKLLRMAVKNKLKADKKGTPIEGTDINDYVPESKRPKFKPDGMFGKKVDTINYCLDLIPKLNKEIRSLQKQYRSARPKNSLFVEFENQYTAQIAYQTAIHHNPLRMTPVSTGMEPGDVIWHNLRMFWWEKSVRSTIACCAIAAVVILWAIPVAFVGVISNLTYITNKLPWLKFIYKLPKVLLGLITGLLPTIMLSILLAMLPIFIRGMASVAGASSVQKVELFSQNAYFAFLIVNSFIVITLASSATSVVTQIIEDPTSSLNLLAQNLPKASNFFISYIILQGLLITGSTLFQVVGLFLYYILGFFLDSTLRKKWLRYSSLDGMVWGTLFPVYTNLAVITLAYSIISPMILVFSAFAFMFVFIAFSYNLSYVYNEGPDVRGLHYPRALFHTFTGIYLGQVCLLGMFVVGKGWGPIVLQAIGLGFTVFCHMNLNQSFDKLIKVIPIDVMRPLDGVSETPSFQGQTDYKVKVLDRKKQHTHHKYDSEEQLNQAINEENQINDKVKQDMLDDDIEMQQNVSTITPLLADRDNKKLESNNLFIQFFRPDVFHNFRHAKKLLPASYNISPEQTDDPHAYSAPVASSKPMTVWIPKDPMGLSKIEIENAKGSVDMSDENSSFNEKGGIIFLGPSP</sequence>